<keyword evidence="4" id="KW-0812">Transmembrane</keyword>
<dbReference type="Proteomes" id="UP000559010">
    <property type="component" value="Unassembled WGS sequence"/>
</dbReference>
<keyword evidence="4" id="KW-0472">Membrane</keyword>
<feature type="transmembrane region" description="Helical" evidence="4">
    <location>
        <begin position="280"/>
        <end position="296"/>
    </location>
</feature>
<protein>
    <submittedName>
        <fullName evidence="5">Glycosyltransferase family 2 protein</fullName>
    </submittedName>
</protein>
<keyword evidence="3 5" id="KW-0808">Transferase</keyword>
<reference evidence="5 6" key="1">
    <citation type="submission" date="2020-04" db="EMBL/GenBank/DDBJ databases">
        <title>Flammeovirgaceae bacterium KN852 isolated from deep sea.</title>
        <authorList>
            <person name="Zhang D.-C."/>
        </authorList>
    </citation>
    <scope>NUCLEOTIDE SEQUENCE [LARGE SCALE GENOMIC DNA]</scope>
    <source>
        <strain evidence="5 6">KN852</strain>
    </source>
</reference>
<evidence type="ECO:0000256" key="3">
    <source>
        <dbReference type="ARBA" id="ARBA00022679"/>
    </source>
</evidence>
<keyword evidence="4" id="KW-1133">Transmembrane helix</keyword>
<keyword evidence="2" id="KW-0328">Glycosyltransferase</keyword>
<dbReference type="InterPro" id="IPR029044">
    <property type="entry name" value="Nucleotide-diphossugar_trans"/>
</dbReference>
<name>A0A848IVB5_9BACT</name>
<accession>A0A848IVB5</accession>
<evidence type="ECO:0000256" key="1">
    <source>
        <dbReference type="ARBA" id="ARBA00006739"/>
    </source>
</evidence>
<evidence type="ECO:0000256" key="2">
    <source>
        <dbReference type="ARBA" id="ARBA00022676"/>
    </source>
</evidence>
<evidence type="ECO:0000313" key="6">
    <source>
        <dbReference type="Proteomes" id="UP000559010"/>
    </source>
</evidence>
<comment type="caution">
    <text evidence="5">The sequence shown here is derived from an EMBL/GenBank/DDBJ whole genome shotgun (WGS) entry which is preliminary data.</text>
</comment>
<gene>
    <name evidence="5" type="ORF">HH304_02365</name>
</gene>
<dbReference type="SUPFAM" id="SSF53448">
    <property type="entry name" value="Nucleotide-diphospho-sugar transferases"/>
    <property type="match status" value="1"/>
</dbReference>
<comment type="similarity">
    <text evidence="1">Belongs to the glycosyltransferase 2 family.</text>
</comment>
<dbReference type="Gene3D" id="3.90.550.10">
    <property type="entry name" value="Spore Coat Polysaccharide Biosynthesis Protein SpsA, Chain A"/>
    <property type="match status" value="1"/>
</dbReference>
<evidence type="ECO:0000256" key="4">
    <source>
        <dbReference type="SAM" id="Phobius"/>
    </source>
</evidence>
<keyword evidence="6" id="KW-1185">Reference proteome</keyword>
<dbReference type="PANTHER" id="PTHR43630:SF1">
    <property type="entry name" value="POLY-BETA-1,6-N-ACETYL-D-GLUCOSAMINE SYNTHASE"/>
    <property type="match status" value="1"/>
</dbReference>
<organism evidence="5 6">
    <name type="scientific">Marinigracilibium pacificum</name>
    <dbReference type="NCBI Taxonomy" id="2729599"/>
    <lineage>
        <taxon>Bacteria</taxon>
        <taxon>Pseudomonadati</taxon>
        <taxon>Bacteroidota</taxon>
        <taxon>Cytophagia</taxon>
        <taxon>Cytophagales</taxon>
        <taxon>Flammeovirgaceae</taxon>
        <taxon>Marinigracilibium</taxon>
    </lineage>
</organism>
<feature type="transmembrane region" description="Helical" evidence="4">
    <location>
        <begin position="302"/>
        <end position="320"/>
    </location>
</feature>
<feature type="transmembrane region" description="Helical" evidence="4">
    <location>
        <begin position="332"/>
        <end position="351"/>
    </location>
</feature>
<dbReference type="GO" id="GO:0016757">
    <property type="term" value="F:glycosyltransferase activity"/>
    <property type="evidence" value="ECO:0007669"/>
    <property type="project" value="UniProtKB-KW"/>
</dbReference>
<evidence type="ECO:0000313" key="5">
    <source>
        <dbReference type="EMBL" id="NMM47225.1"/>
    </source>
</evidence>
<dbReference type="Pfam" id="PF13641">
    <property type="entry name" value="Glyco_tranf_2_3"/>
    <property type="match status" value="1"/>
</dbReference>
<dbReference type="RefSeq" id="WP_169677834.1">
    <property type="nucleotide sequence ID" value="NZ_JABBNU010000001.1"/>
</dbReference>
<dbReference type="EMBL" id="JABBNU010000001">
    <property type="protein sequence ID" value="NMM47225.1"/>
    <property type="molecule type" value="Genomic_DNA"/>
</dbReference>
<dbReference type="PANTHER" id="PTHR43630">
    <property type="entry name" value="POLY-BETA-1,6-N-ACETYL-D-GLUCOSAMINE SYNTHASE"/>
    <property type="match status" value="1"/>
</dbReference>
<proteinExistence type="inferred from homology"/>
<sequence length="370" mass="42218">MIFSIFGHFYKTKKVDNHSSGDRFLVLIPAYKEDEIIIHTAEEALGHDFKGGEFDVVVIADKLKQSTVETIRNMGATVIEVFFDRSTKTKSINKALEEIQHDYDHIVILDADNVMEKNCLDILNGYLNKGFYAVQGHRTAKNRDSAFALLDSISEEINNHVFRKGHRALGFSSALIGSGMAFKFHFFKEIMKGNEEMGGEDKEAEFRIIGRRKKIAYADNAIIYDEKVSSAAVFAKQRTRWIAGQFYFFRDHFKPAFLHLLKGNFDYFEKFLQAFIPPRVLMLGVLPIMGLISLLIPSNIPWYSWFALLGIFLFANLISIPSRFYNRDFVSAALQLPKAIIAMMIGIFSVTTAHKTNFHTPKTKKSVEKK</sequence>
<dbReference type="AlphaFoldDB" id="A0A848IVB5"/>